<sequence>MVRGTPCKETIFAIYNSAYVLAREKMGRFREPVDNHPYRIITLLSARQTHHEIHVYIFPLPSRDVQGVKHTGWL</sequence>
<keyword evidence="2" id="KW-1185">Reference proteome</keyword>
<reference evidence="1 2" key="1">
    <citation type="submission" date="2024-02" db="EMBL/GenBank/DDBJ databases">
        <title>High-quality chromosome-scale genome assembly of Pensacola bahiagrass (Paspalum notatum Flugge var. saurae).</title>
        <authorList>
            <person name="Vega J.M."/>
            <person name="Podio M."/>
            <person name="Orjuela J."/>
            <person name="Siena L.A."/>
            <person name="Pessino S.C."/>
            <person name="Combes M.C."/>
            <person name="Mariac C."/>
            <person name="Albertini E."/>
            <person name="Pupilli F."/>
            <person name="Ortiz J.P.A."/>
            <person name="Leblanc O."/>
        </authorList>
    </citation>
    <scope>NUCLEOTIDE SEQUENCE [LARGE SCALE GENOMIC DNA]</scope>
    <source>
        <strain evidence="1">R1</strain>
        <tissue evidence="1">Leaf</tissue>
    </source>
</reference>
<protein>
    <submittedName>
        <fullName evidence="1">Uncharacterized protein</fullName>
    </submittedName>
</protein>
<evidence type="ECO:0000313" key="2">
    <source>
        <dbReference type="Proteomes" id="UP001341281"/>
    </source>
</evidence>
<evidence type="ECO:0000313" key="1">
    <source>
        <dbReference type="EMBL" id="WVZ63675.1"/>
    </source>
</evidence>
<dbReference type="Proteomes" id="UP001341281">
    <property type="component" value="Chromosome 03"/>
</dbReference>
<proteinExistence type="predicted"/>
<name>A0AAQ3SZ54_PASNO</name>
<organism evidence="1 2">
    <name type="scientific">Paspalum notatum var. saurae</name>
    <dbReference type="NCBI Taxonomy" id="547442"/>
    <lineage>
        <taxon>Eukaryota</taxon>
        <taxon>Viridiplantae</taxon>
        <taxon>Streptophyta</taxon>
        <taxon>Embryophyta</taxon>
        <taxon>Tracheophyta</taxon>
        <taxon>Spermatophyta</taxon>
        <taxon>Magnoliopsida</taxon>
        <taxon>Liliopsida</taxon>
        <taxon>Poales</taxon>
        <taxon>Poaceae</taxon>
        <taxon>PACMAD clade</taxon>
        <taxon>Panicoideae</taxon>
        <taxon>Andropogonodae</taxon>
        <taxon>Paspaleae</taxon>
        <taxon>Paspalinae</taxon>
        <taxon>Paspalum</taxon>
    </lineage>
</organism>
<dbReference type="AlphaFoldDB" id="A0AAQ3SZ54"/>
<accession>A0AAQ3SZ54</accession>
<dbReference type="EMBL" id="CP144747">
    <property type="protein sequence ID" value="WVZ63675.1"/>
    <property type="molecule type" value="Genomic_DNA"/>
</dbReference>
<gene>
    <name evidence="1" type="ORF">U9M48_013288</name>
</gene>